<evidence type="ECO:0000313" key="2">
    <source>
        <dbReference type="Proteomes" id="UP001160483"/>
    </source>
</evidence>
<protein>
    <submittedName>
        <fullName evidence="1">Uncharacterized protein</fullName>
    </submittedName>
</protein>
<accession>A0AAU9L339</accession>
<feature type="non-terminal residue" evidence="1">
    <location>
        <position position="8"/>
    </location>
</feature>
<dbReference type="Proteomes" id="UP001160483">
    <property type="component" value="Unassembled WGS sequence"/>
</dbReference>
<gene>
    <name evidence="1" type="ORF">PBS003_LOCUS5791</name>
</gene>
<organism evidence="1 2">
    <name type="scientific">Peronospora belbahrii</name>
    <dbReference type="NCBI Taxonomy" id="622444"/>
    <lineage>
        <taxon>Eukaryota</taxon>
        <taxon>Sar</taxon>
        <taxon>Stramenopiles</taxon>
        <taxon>Oomycota</taxon>
        <taxon>Peronosporomycetes</taxon>
        <taxon>Peronosporales</taxon>
        <taxon>Peronosporaceae</taxon>
        <taxon>Peronospora</taxon>
    </lineage>
</organism>
<name>A0AAU9L339_9STRA</name>
<reference evidence="1" key="1">
    <citation type="submission" date="2021-11" db="EMBL/GenBank/DDBJ databases">
        <authorList>
            <person name="Islam A."/>
            <person name="Islam S."/>
            <person name="Flora M.S."/>
            <person name="Rahman M."/>
            <person name="Ziaur R.M."/>
            <person name="Epstein J.H."/>
            <person name="Hassan M."/>
            <person name="Klassen M."/>
            <person name="Woodard K."/>
            <person name="Webb A."/>
            <person name="Webby R.J."/>
            <person name="El Zowalaty M.E."/>
        </authorList>
    </citation>
    <scope>NUCLEOTIDE SEQUENCE</scope>
    <source>
        <strain evidence="1">Pbs3</strain>
    </source>
</reference>
<sequence length="8" mass="911">MDIDEMSA</sequence>
<comment type="caution">
    <text evidence="1">The sequence shown here is derived from an EMBL/GenBank/DDBJ whole genome shotgun (WGS) entry which is preliminary data.</text>
</comment>
<dbReference type="EMBL" id="CAKKTJ010000295">
    <property type="protein sequence ID" value="CAH0479129.1"/>
    <property type="molecule type" value="Genomic_DNA"/>
</dbReference>
<proteinExistence type="predicted"/>
<evidence type="ECO:0000313" key="1">
    <source>
        <dbReference type="EMBL" id="CAH0479129.1"/>
    </source>
</evidence>